<dbReference type="KEGG" id="fil:BN1229_v1_1778"/>
<protein>
    <submittedName>
        <fullName evidence="2">Uncharacterized protein</fullName>
    </submittedName>
</protein>
<evidence type="ECO:0000256" key="1">
    <source>
        <dbReference type="SAM" id="MobiDB-lite"/>
    </source>
</evidence>
<accession>A0A0D6JED0</accession>
<dbReference type="EMBL" id="LN829119">
    <property type="protein sequence ID" value="CPR18596.1"/>
    <property type="molecule type" value="Genomic_DNA"/>
</dbReference>
<dbReference type="Proteomes" id="UP000033187">
    <property type="component" value="Chromosome 1"/>
</dbReference>
<evidence type="ECO:0000313" key="2">
    <source>
        <dbReference type="EMBL" id="CPR18596.1"/>
    </source>
</evidence>
<evidence type="ECO:0000313" key="3">
    <source>
        <dbReference type="Proteomes" id="UP000033187"/>
    </source>
</evidence>
<dbReference type="AlphaFoldDB" id="A0A0D6JED0"/>
<gene>
    <name evidence="2" type="ORF">YBN1229_v1_1781</name>
</gene>
<reference evidence="3" key="1">
    <citation type="submission" date="2015-02" db="EMBL/GenBank/DDBJ databases">
        <authorList>
            <person name="Chooi Y.-H."/>
        </authorList>
    </citation>
    <scope>NUCLEOTIDE SEQUENCE [LARGE SCALE GENOMIC DNA]</scope>
    <source>
        <strain evidence="3">strain Y</strain>
    </source>
</reference>
<sequence>MMRIPIRVSGSSQTRITKPESVPGLFRDRPGVVVRSFALCLIFDRLKNARRALKYGAGEENRTPDIQLGKLSFYH</sequence>
<name>A0A0D6JED0_9HYPH</name>
<organism evidence="2 3">
    <name type="scientific">Candidatus Filomicrobium marinum</name>
    <dbReference type="NCBI Taxonomy" id="1608628"/>
    <lineage>
        <taxon>Bacteria</taxon>
        <taxon>Pseudomonadati</taxon>
        <taxon>Pseudomonadota</taxon>
        <taxon>Alphaproteobacteria</taxon>
        <taxon>Hyphomicrobiales</taxon>
        <taxon>Hyphomicrobiaceae</taxon>
        <taxon>Filomicrobium</taxon>
    </lineage>
</organism>
<proteinExistence type="predicted"/>
<dbReference type="KEGG" id="fiy:BN1229_v1_1781"/>
<keyword evidence="3" id="KW-1185">Reference proteome</keyword>
<feature type="region of interest" description="Disordered" evidence="1">
    <location>
        <begin position="1"/>
        <end position="21"/>
    </location>
</feature>